<evidence type="ECO:0000256" key="1">
    <source>
        <dbReference type="ARBA" id="ARBA00004651"/>
    </source>
</evidence>
<feature type="transmembrane region" description="Helical" evidence="6">
    <location>
        <begin position="52"/>
        <end position="71"/>
    </location>
</feature>
<dbReference type="PANTHER" id="PTHR36115">
    <property type="entry name" value="PROLINE-RICH ANTIGEN HOMOLOG-RELATED"/>
    <property type="match status" value="1"/>
</dbReference>
<keyword evidence="4 6" id="KW-1133">Transmembrane helix</keyword>
<dbReference type="KEGG" id="scib:HUG20_15355"/>
<name>A0A7T6ZEG7_9BACI</name>
<gene>
    <name evidence="8" type="ORF">HUG20_15355</name>
</gene>
<feature type="transmembrane region" description="Helical" evidence="6">
    <location>
        <begin position="21"/>
        <end position="46"/>
    </location>
</feature>
<dbReference type="Proteomes" id="UP000595349">
    <property type="component" value="Chromosome"/>
</dbReference>
<keyword evidence="3 6" id="KW-0812">Transmembrane</keyword>
<dbReference type="InterPro" id="IPR051791">
    <property type="entry name" value="Pra-immunoreactive"/>
</dbReference>
<dbReference type="PANTHER" id="PTHR36115:SF9">
    <property type="entry name" value="LMO1584 PROTEIN"/>
    <property type="match status" value="1"/>
</dbReference>
<dbReference type="InterPro" id="IPR010432">
    <property type="entry name" value="RDD"/>
</dbReference>
<organism evidence="8 9">
    <name type="scientific">Salicibibacter cibi</name>
    <dbReference type="NCBI Taxonomy" id="2743001"/>
    <lineage>
        <taxon>Bacteria</taxon>
        <taxon>Bacillati</taxon>
        <taxon>Bacillota</taxon>
        <taxon>Bacilli</taxon>
        <taxon>Bacillales</taxon>
        <taxon>Bacillaceae</taxon>
        <taxon>Salicibibacter</taxon>
    </lineage>
</organism>
<sequence length="160" mass="18215">MQNKTSHSVEVSMYAGFWMRVWAYLVDLLIVFSLNALFIRPIFMFLDASPTLFFGITVVGLLTSVVAYVYFGIMTKLVGQTLGKMIFGLRVQREDGGPLTWGDVFFREVAGRMIHRVLGFTNLMYILVGLHPQKAGVHDLLADTRVVLDRRKNKNDHDDE</sequence>
<accession>A0A7T6ZEG7</accession>
<evidence type="ECO:0000256" key="6">
    <source>
        <dbReference type="SAM" id="Phobius"/>
    </source>
</evidence>
<keyword evidence="2" id="KW-1003">Cell membrane</keyword>
<protein>
    <submittedName>
        <fullName evidence="8">RDD family protein</fullName>
    </submittedName>
</protein>
<keyword evidence="5 6" id="KW-0472">Membrane</keyword>
<comment type="subcellular location">
    <subcellularLocation>
        <location evidence="1">Cell membrane</location>
        <topology evidence="1">Multi-pass membrane protein</topology>
    </subcellularLocation>
</comment>
<dbReference type="AlphaFoldDB" id="A0A7T6ZEG7"/>
<evidence type="ECO:0000256" key="3">
    <source>
        <dbReference type="ARBA" id="ARBA00022692"/>
    </source>
</evidence>
<evidence type="ECO:0000256" key="5">
    <source>
        <dbReference type="ARBA" id="ARBA00023136"/>
    </source>
</evidence>
<reference evidence="8 9" key="1">
    <citation type="submission" date="2020-06" db="EMBL/GenBank/DDBJ databases">
        <title>Genomic analysis of Salicibibacter sp. NKC21-4.</title>
        <authorList>
            <person name="Oh Y.J."/>
        </authorList>
    </citation>
    <scope>NUCLEOTIDE SEQUENCE [LARGE SCALE GENOMIC DNA]</scope>
    <source>
        <strain evidence="8 9">NKC21-4</strain>
    </source>
</reference>
<evidence type="ECO:0000259" key="7">
    <source>
        <dbReference type="Pfam" id="PF06271"/>
    </source>
</evidence>
<dbReference type="GO" id="GO:0005886">
    <property type="term" value="C:plasma membrane"/>
    <property type="evidence" value="ECO:0007669"/>
    <property type="project" value="UniProtKB-SubCell"/>
</dbReference>
<dbReference type="EMBL" id="CP054706">
    <property type="protein sequence ID" value="QQK82018.1"/>
    <property type="molecule type" value="Genomic_DNA"/>
</dbReference>
<keyword evidence="9" id="KW-1185">Reference proteome</keyword>
<proteinExistence type="predicted"/>
<evidence type="ECO:0000256" key="4">
    <source>
        <dbReference type="ARBA" id="ARBA00022989"/>
    </source>
</evidence>
<evidence type="ECO:0000256" key="2">
    <source>
        <dbReference type="ARBA" id="ARBA00022475"/>
    </source>
</evidence>
<feature type="domain" description="RDD" evidence="7">
    <location>
        <begin position="14"/>
        <end position="142"/>
    </location>
</feature>
<evidence type="ECO:0000313" key="9">
    <source>
        <dbReference type="Proteomes" id="UP000595349"/>
    </source>
</evidence>
<evidence type="ECO:0000313" key="8">
    <source>
        <dbReference type="EMBL" id="QQK82018.1"/>
    </source>
</evidence>
<dbReference type="Pfam" id="PF06271">
    <property type="entry name" value="RDD"/>
    <property type="match status" value="1"/>
</dbReference>